<reference evidence="3 4" key="1">
    <citation type="submission" date="2023-10" db="EMBL/GenBank/DDBJ databases">
        <title>Marimonas sp. nov. isolated from tidal mud flat.</title>
        <authorList>
            <person name="Jaincy N.J."/>
            <person name="Srinivasan S."/>
            <person name="Lee S.-S."/>
        </authorList>
    </citation>
    <scope>NUCLEOTIDE SEQUENCE [LARGE SCALE GENOMIC DNA]</scope>
    <source>
        <strain evidence="3 4">MJ-SS3</strain>
    </source>
</reference>
<dbReference type="PANTHER" id="PTHR43592:SF15">
    <property type="entry name" value="CAAX AMINO TERMINAL PROTEASE FAMILY PROTEIN"/>
    <property type="match status" value="1"/>
</dbReference>
<keyword evidence="1" id="KW-1133">Transmembrane helix</keyword>
<evidence type="ECO:0000313" key="4">
    <source>
        <dbReference type="Proteomes" id="UP001268651"/>
    </source>
</evidence>
<keyword evidence="1" id="KW-0812">Transmembrane</keyword>
<feature type="transmembrane region" description="Helical" evidence="1">
    <location>
        <begin position="174"/>
        <end position="190"/>
    </location>
</feature>
<feature type="transmembrane region" description="Helical" evidence="1">
    <location>
        <begin position="15"/>
        <end position="46"/>
    </location>
</feature>
<feature type="transmembrane region" description="Helical" evidence="1">
    <location>
        <begin position="197"/>
        <end position="218"/>
    </location>
</feature>
<organism evidence="3 4">
    <name type="scientific">Gilvirhabdus luticola</name>
    <dbReference type="NCBI Taxonomy" id="3079858"/>
    <lineage>
        <taxon>Bacteria</taxon>
        <taxon>Pseudomonadati</taxon>
        <taxon>Bacteroidota</taxon>
        <taxon>Flavobacteriia</taxon>
        <taxon>Flavobacteriales</taxon>
        <taxon>Flavobacteriaceae</taxon>
        <taxon>Gilvirhabdus</taxon>
    </lineage>
</organism>
<dbReference type="InterPro" id="IPR003675">
    <property type="entry name" value="Rce1/LyrA-like_dom"/>
</dbReference>
<dbReference type="RefSeq" id="WP_316660672.1">
    <property type="nucleotide sequence ID" value="NZ_JAWHTF010000001.1"/>
</dbReference>
<feature type="transmembrane region" description="Helical" evidence="1">
    <location>
        <begin position="152"/>
        <end position="168"/>
    </location>
</feature>
<evidence type="ECO:0000256" key="1">
    <source>
        <dbReference type="SAM" id="Phobius"/>
    </source>
</evidence>
<feature type="transmembrane region" description="Helical" evidence="1">
    <location>
        <begin position="66"/>
        <end position="87"/>
    </location>
</feature>
<feature type="transmembrane region" description="Helical" evidence="1">
    <location>
        <begin position="114"/>
        <end position="132"/>
    </location>
</feature>
<dbReference type="Proteomes" id="UP001268651">
    <property type="component" value="Unassembled WGS sequence"/>
</dbReference>
<name>A0ABU3U3G5_9FLAO</name>
<feature type="domain" description="CAAX prenyl protease 2/Lysostaphin resistance protein A-like" evidence="2">
    <location>
        <begin position="113"/>
        <end position="208"/>
    </location>
</feature>
<comment type="caution">
    <text evidence="3">The sequence shown here is derived from an EMBL/GenBank/DDBJ whole genome shotgun (WGS) entry which is preliminary data.</text>
</comment>
<evidence type="ECO:0000259" key="2">
    <source>
        <dbReference type="Pfam" id="PF02517"/>
    </source>
</evidence>
<evidence type="ECO:0000313" key="3">
    <source>
        <dbReference type="EMBL" id="MDU8884886.1"/>
    </source>
</evidence>
<dbReference type="EMBL" id="JAWHTF010000001">
    <property type="protein sequence ID" value="MDU8884886.1"/>
    <property type="molecule type" value="Genomic_DNA"/>
</dbReference>
<dbReference type="PANTHER" id="PTHR43592">
    <property type="entry name" value="CAAX AMINO TERMINAL PROTEASE"/>
    <property type="match status" value="1"/>
</dbReference>
<proteinExistence type="predicted"/>
<protein>
    <submittedName>
        <fullName evidence="3">Type II CAAX endopeptidase family protein</fullName>
    </submittedName>
</protein>
<keyword evidence="1" id="KW-0472">Membrane</keyword>
<keyword evidence="4" id="KW-1185">Reference proteome</keyword>
<gene>
    <name evidence="3" type="ORF">RXV94_01855</name>
</gene>
<accession>A0ABU3U3G5</accession>
<sequence length="223" mass="25251">MNNNGYLFLKKWKNILALTIIVSLSFLDKIIPPAGIPIAVICIFILFRWKKISIKYLGIFKPKSWLITILIGIIMGFFIQAFGIYVISPIRDLLGIVQEIPSSYADIEGNNSQLIIYLLVSWTTAGFGEELIYRSFFLGQFVSVFERIKYKWTLTLIISSIIFGLLHFNNGFDAVIGTTITGFIIGLVYLKTNRNIWAAYVTHAVADTVGFLIIYSGLYKDLL</sequence>
<dbReference type="Pfam" id="PF02517">
    <property type="entry name" value="Rce1-like"/>
    <property type="match status" value="1"/>
</dbReference>